<gene>
    <name evidence="2" type="ORF">SAMN04488541_100659</name>
</gene>
<dbReference type="EMBL" id="FONY01000006">
    <property type="protein sequence ID" value="SFE75350.1"/>
    <property type="molecule type" value="Genomic_DNA"/>
</dbReference>
<dbReference type="Gene3D" id="3.30.70.1290">
    <property type="entry name" value="Transposase IS200-like"/>
    <property type="match status" value="1"/>
</dbReference>
<dbReference type="Proteomes" id="UP000199513">
    <property type="component" value="Unassembled WGS sequence"/>
</dbReference>
<organism evidence="2 3">
    <name type="scientific">Thermoflexibacter ruber</name>
    <dbReference type="NCBI Taxonomy" id="1003"/>
    <lineage>
        <taxon>Bacteria</taxon>
        <taxon>Pseudomonadati</taxon>
        <taxon>Bacteroidota</taxon>
        <taxon>Cytophagia</taxon>
        <taxon>Cytophagales</taxon>
        <taxon>Thermoflexibacteraceae</taxon>
        <taxon>Thermoflexibacter</taxon>
    </lineage>
</organism>
<dbReference type="InterPro" id="IPR052715">
    <property type="entry name" value="RAYT_transposase"/>
</dbReference>
<dbReference type="AlphaFoldDB" id="A0A1I2D5U7"/>
<dbReference type="PANTHER" id="PTHR36966">
    <property type="entry name" value="REP-ASSOCIATED TYROSINE TRANSPOSASE"/>
    <property type="match status" value="1"/>
</dbReference>
<dbReference type="RefSeq" id="WP_177217267.1">
    <property type="nucleotide sequence ID" value="NZ_FONY01000006.1"/>
</dbReference>
<evidence type="ECO:0000259" key="1">
    <source>
        <dbReference type="SMART" id="SM01321"/>
    </source>
</evidence>
<keyword evidence="3" id="KW-1185">Reference proteome</keyword>
<dbReference type="InterPro" id="IPR036515">
    <property type="entry name" value="Transposase_17_sf"/>
</dbReference>
<protein>
    <submittedName>
        <fullName evidence="2">REP element-mobilizing transposase RayT</fullName>
    </submittedName>
</protein>
<dbReference type="NCBIfam" id="NF047646">
    <property type="entry name" value="REP_Tyr_transpos"/>
    <property type="match status" value="1"/>
</dbReference>
<proteinExistence type="predicted"/>
<evidence type="ECO:0000313" key="2">
    <source>
        <dbReference type="EMBL" id="SFE75350.1"/>
    </source>
</evidence>
<feature type="domain" description="Transposase IS200-like" evidence="1">
    <location>
        <begin position="2"/>
        <end position="133"/>
    </location>
</feature>
<dbReference type="GO" id="GO:0006313">
    <property type="term" value="P:DNA transposition"/>
    <property type="evidence" value="ECO:0007669"/>
    <property type="project" value="InterPro"/>
</dbReference>
<dbReference type="PANTHER" id="PTHR36966:SF1">
    <property type="entry name" value="REP-ASSOCIATED TYROSINE TRANSPOSASE"/>
    <property type="match status" value="1"/>
</dbReference>
<accession>A0A1I2D5U7</accession>
<evidence type="ECO:0000313" key="3">
    <source>
        <dbReference type="Proteomes" id="UP000199513"/>
    </source>
</evidence>
<dbReference type="SMART" id="SM01321">
    <property type="entry name" value="Y1_Tnp"/>
    <property type="match status" value="1"/>
</dbReference>
<dbReference type="GO" id="GO:0043565">
    <property type="term" value="F:sequence-specific DNA binding"/>
    <property type="evidence" value="ECO:0007669"/>
    <property type="project" value="TreeGrafter"/>
</dbReference>
<reference evidence="2 3" key="1">
    <citation type="submission" date="2016-10" db="EMBL/GenBank/DDBJ databases">
        <authorList>
            <person name="de Groot N.N."/>
        </authorList>
    </citation>
    <scope>NUCLEOTIDE SEQUENCE [LARGE SCALE GENOMIC DNA]</scope>
    <source>
        <strain>GEY</strain>
        <strain evidence="3">DSM 9560</strain>
    </source>
</reference>
<dbReference type="InterPro" id="IPR002686">
    <property type="entry name" value="Transposase_17"/>
</dbReference>
<dbReference type="GO" id="GO:0004803">
    <property type="term" value="F:transposase activity"/>
    <property type="evidence" value="ECO:0007669"/>
    <property type="project" value="InterPro"/>
</dbReference>
<name>A0A1I2D5U7_9BACT</name>
<dbReference type="SUPFAM" id="SSF143422">
    <property type="entry name" value="Transposase IS200-like"/>
    <property type="match status" value="1"/>
</dbReference>
<dbReference type="STRING" id="1003.SAMN04488541_100659"/>
<sequence length="183" mass="22701">MLRRDVYFFTATIHEWQKLLKPDKYKQLIMDSLKFLVENKRIFLYGFVIMPNHIHLLWRMQEGHDERDVQRDFLKFTAQQIKFDLVANHPRVLPFFRVQEKSRQYRFWQSEPYISTMYRKEVFEQKLNYIHQNPLQEKWQLASKAEDYHYSSARFYLQNVDDWGFITHYQAHSEEVGWEKKKK</sequence>